<evidence type="ECO:0000256" key="1">
    <source>
        <dbReference type="ARBA" id="ARBA00023002"/>
    </source>
</evidence>
<name>A0A0G4HY94_9ALVE</name>
<dbReference type="Pfam" id="PF02668">
    <property type="entry name" value="TauD"/>
    <property type="match status" value="1"/>
</dbReference>
<keyword evidence="1" id="KW-0560">Oxidoreductase</keyword>
<feature type="signal peptide" evidence="2">
    <location>
        <begin position="1"/>
        <end position="21"/>
    </location>
</feature>
<keyword evidence="2" id="KW-0732">Signal</keyword>
<reference evidence="4" key="1">
    <citation type="submission" date="2014-11" db="EMBL/GenBank/DDBJ databases">
        <authorList>
            <person name="Otto D Thomas"/>
            <person name="Naeem Raeece"/>
        </authorList>
    </citation>
    <scope>NUCLEOTIDE SEQUENCE</scope>
</reference>
<sequence length="216" mass="24776">MPFTSGLLLLHILTVTVTVEQQPLPFQSNSTEYCPGANKGKASQSLEAFLQSVEVKPFERRPYGASLVFKQEGEGAEAQEFNLLDALTAVSGLAEWLKKTTVRHTILKVPRQKLDSESFEETALFFGTLRPNWWKPWPARHPRTPRKRPGIQVLSNDGERGSVQRGAFWHTEHLQRPFSYPEMQLLYLHEQAYQSYTDFVPLDTLFKRLLAEEVIF</sequence>
<dbReference type="GO" id="GO:0016491">
    <property type="term" value="F:oxidoreductase activity"/>
    <property type="evidence" value="ECO:0007669"/>
    <property type="project" value="UniProtKB-KW"/>
</dbReference>
<dbReference type="SUPFAM" id="SSF51197">
    <property type="entry name" value="Clavaminate synthase-like"/>
    <property type="match status" value="1"/>
</dbReference>
<evidence type="ECO:0000313" key="4">
    <source>
        <dbReference type="EMBL" id="CEM49502.1"/>
    </source>
</evidence>
<evidence type="ECO:0000259" key="3">
    <source>
        <dbReference type="Pfam" id="PF02668"/>
    </source>
</evidence>
<dbReference type="InterPro" id="IPR003819">
    <property type="entry name" value="TauD/TfdA-like"/>
</dbReference>
<dbReference type="InterPro" id="IPR042098">
    <property type="entry name" value="TauD-like_sf"/>
</dbReference>
<dbReference type="EMBL" id="CDMZ01004355">
    <property type="protein sequence ID" value="CEM49502.1"/>
    <property type="molecule type" value="Genomic_DNA"/>
</dbReference>
<dbReference type="AlphaFoldDB" id="A0A0G4HY94"/>
<proteinExistence type="predicted"/>
<evidence type="ECO:0000256" key="2">
    <source>
        <dbReference type="SAM" id="SignalP"/>
    </source>
</evidence>
<feature type="chain" id="PRO_5005191986" description="TauD/TfdA-like domain-containing protein" evidence="2">
    <location>
        <begin position="22"/>
        <end position="216"/>
    </location>
</feature>
<organism evidence="4">
    <name type="scientific">Chromera velia CCMP2878</name>
    <dbReference type="NCBI Taxonomy" id="1169474"/>
    <lineage>
        <taxon>Eukaryota</taxon>
        <taxon>Sar</taxon>
        <taxon>Alveolata</taxon>
        <taxon>Colpodellida</taxon>
        <taxon>Chromeraceae</taxon>
        <taxon>Chromera</taxon>
    </lineage>
</organism>
<dbReference type="Gene3D" id="3.60.130.10">
    <property type="entry name" value="Clavaminate synthase-like"/>
    <property type="match status" value="1"/>
</dbReference>
<accession>A0A0G4HY94</accession>
<feature type="domain" description="TauD/TfdA-like" evidence="3">
    <location>
        <begin position="75"/>
        <end position="206"/>
    </location>
</feature>
<dbReference type="VEuPathDB" id="CryptoDB:Cvel_9442"/>
<gene>
    <name evidence="4" type="ORF">Cvel_9442</name>
</gene>
<protein>
    <recommendedName>
        <fullName evidence="3">TauD/TfdA-like domain-containing protein</fullName>
    </recommendedName>
</protein>
<dbReference type="PhylomeDB" id="A0A0G4HY94"/>